<dbReference type="EnsemblFungi" id="MAPG_11311T0">
    <property type="protein sequence ID" value="MAPG_11311T0"/>
    <property type="gene ID" value="MAPG_11311"/>
</dbReference>
<reference evidence="3" key="1">
    <citation type="submission" date="2010-05" db="EMBL/GenBank/DDBJ databases">
        <title>The Genome Sequence of Magnaporthe poae strain ATCC 64411.</title>
        <authorList>
            <consortium name="The Broad Institute Genome Sequencing Platform"/>
            <consortium name="Broad Institute Genome Sequencing Center for Infectious Disease"/>
            <person name="Ma L.-J."/>
            <person name="Dead R."/>
            <person name="Young S."/>
            <person name="Zeng Q."/>
            <person name="Koehrsen M."/>
            <person name="Alvarado L."/>
            <person name="Berlin A."/>
            <person name="Chapman S.B."/>
            <person name="Chen Z."/>
            <person name="Freedman E."/>
            <person name="Gellesch M."/>
            <person name="Goldberg J."/>
            <person name="Griggs A."/>
            <person name="Gujja S."/>
            <person name="Heilman E.R."/>
            <person name="Heiman D."/>
            <person name="Hepburn T."/>
            <person name="Howarth C."/>
            <person name="Jen D."/>
            <person name="Larson L."/>
            <person name="Mehta T."/>
            <person name="Neiman D."/>
            <person name="Pearson M."/>
            <person name="Roberts A."/>
            <person name="Saif S."/>
            <person name="Shea T."/>
            <person name="Shenoy N."/>
            <person name="Sisk P."/>
            <person name="Stolte C."/>
            <person name="Sykes S."/>
            <person name="Walk T."/>
            <person name="White J."/>
            <person name="Yandava C."/>
            <person name="Haas B."/>
            <person name="Nusbaum C."/>
            <person name="Birren B."/>
        </authorList>
    </citation>
    <scope>NUCLEOTIDE SEQUENCE</scope>
    <source>
        <strain evidence="3">ATCC 64411</strain>
    </source>
</reference>
<dbReference type="OrthoDB" id="5234017at2759"/>
<dbReference type="OMA" id="WPASSHN"/>
<evidence type="ECO:0000256" key="2">
    <source>
        <dbReference type="SAM" id="MobiDB-lite"/>
    </source>
</evidence>
<evidence type="ECO:0000313" key="4">
    <source>
        <dbReference type="EnsemblFungi" id="MAPG_11311T0"/>
    </source>
</evidence>
<feature type="compositionally biased region" description="Polar residues" evidence="2">
    <location>
        <begin position="581"/>
        <end position="598"/>
    </location>
</feature>
<name>A0A0C4EEX9_MAGP6</name>
<sequence length="782" mass="86462">MERGGARTCHQQPFPVLAPDAKLHRLSVFTDTFHCYYDTNVQGQLCRCSSASLYSSIPSAAVPAHHTMSYIKRRFTQLALLHDRARLLYEDHEAAKKDRDAPFQQRRSELKEKLRTREEEIRTREEEIRTREEEIRTREEEIRTLEEELRTLEQNREAASKEVEQRYKPKFDELTWFLPQHPPDQAAESPVSPNAGRPGVRKGRNTCVRLSGDDGSGHDDVLADDDNGLVYNDGQPRGNGSQHRDNDDGSNFSDGEAENEGGSDSDNSSTHNHNGPSNSPRSLRKRKPARVASDFERPEKRHRGDRQTASSSSAKAREVEEVMSNRTEETISFEEAFRQYRIVPWPASSHNFYILRCSLHGKTFNSKDPIQGAGKHLNKIHGVAGTHDNAVKELGVRVQNCTREQVDESNRAIDPPQQRLAGDRKTSIQPVSGRFYQIYWHGGAKIRSGTRSSTPFIALCLPTGSFDAVGMPGSIYDTDLVRSIPVCYRTHTRTMKILGWNDDYQDGGTKASQRKFPFMFFTNDIQLDAEGRILLPRKGKIFSWVAANHVQPLDLNDSNTSHLPGHATALAFESRLLHQPEPSSATVVNDQSDSNPLSNAGHDDGSGDQSQAGGGQGSASLPASTSEPSANAEQPAAATFRSGPAPEPSGRANNSTSSPSTSFDNYLQGLFSQVLNEDADTAKNGPTPATHLPSNSEDNRPESGTRPESGNRPGSENRPSREHSRPNFESNKPRPEDTRQDIRAEAAVGVPQSEPVSNGQGRDIEAERGSLSYILGTSSVGE</sequence>
<feature type="coiled-coil region" evidence="1">
    <location>
        <begin position="107"/>
        <end position="162"/>
    </location>
</feature>
<evidence type="ECO:0000256" key="1">
    <source>
        <dbReference type="SAM" id="Coils"/>
    </source>
</evidence>
<feature type="compositionally biased region" description="Polar residues" evidence="2">
    <location>
        <begin position="621"/>
        <end position="632"/>
    </location>
</feature>
<dbReference type="VEuPathDB" id="FungiDB:MAPG_11311"/>
<accession>A0A0C4EEX9</accession>
<feature type="region of interest" description="Disordered" evidence="2">
    <location>
        <begin position="180"/>
        <end position="326"/>
    </location>
</feature>
<feature type="region of interest" description="Disordered" evidence="2">
    <location>
        <begin position="406"/>
        <end position="425"/>
    </location>
</feature>
<reference evidence="4" key="4">
    <citation type="journal article" date="2015" name="G3 (Bethesda)">
        <title>Genome sequences of three phytopathogenic species of the Magnaporthaceae family of fungi.</title>
        <authorList>
            <person name="Okagaki L.H."/>
            <person name="Nunes C.C."/>
            <person name="Sailsbery J."/>
            <person name="Clay B."/>
            <person name="Brown D."/>
            <person name="John T."/>
            <person name="Oh Y."/>
            <person name="Young N."/>
            <person name="Fitzgerald M."/>
            <person name="Haas B.J."/>
            <person name="Zeng Q."/>
            <person name="Young S."/>
            <person name="Adiconis X."/>
            <person name="Fan L."/>
            <person name="Levin J.Z."/>
            <person name="Mitchell T.K."/>
            <person name="Okubara P.A."/>
            <person name="Farman M.L."/>
            <person name="Kohn L.M."/>
            <person name="Birren B."/>
            <person name="Ma L.-J."/>
            <person name="Dean R.A."/>
        </authorList>
    </citation>
    <scope>NUCLEOTIDE SEQUENCE</scope>
    <source>
        <strain evidence="4">ATCC 64411 / 73-15</strain>
    </source>
</reference>
<evidence type="ECO:0000313" key="5">
    <source>
        <dbReference type="Proteomes" id="UP000011715"/>
    </source>
</evidence>
<dbReference type="STRING" id="644358.A0A0C4EEX9"/>
<dbReference type="eggNOG" id="ENOG502T5ZG">
    <property type="taxonomic scope" value="Eukaryota"/>
</dbReference>
<organism evidence="4 5">
    <name type="scientific">Magnaporthiopsis poae (strain ATCC 64411 / 73-15)</name>
    <name type="common">Kentucky bluegrass fungus</name>
    <name type="synonym">Magnaporthe poae</name>
    <dbReference type="NCBI Taxonomy" id="644358"/>
    <lineage>
        <taxon>Eukaryota</taxon>
        <taxon>Fungi</taxon>
        <taxon>Dikarya</taxon>
        <taxon>Ascomycota</taxon>
        <taxon>Pezizomycotina</taxon>
        <taxon>Sordariomycetes</taxon>
        <taxon>Sordariomycetidae</taxon>
        <taxon>Magnaporthales</taxon>
        <taxon>Magnaporthaceae</taxon>
        <taxon>Magnaporthiopsis</taxon>
    </lineage>
</organism>
<keyword evidence="5" id="KW-1185">Reference proteome</keyword>
<feature type="compositionally biased region" description="Polar residues" evidence="2">
    <location>
        <begin position="651"/>
        <end position="664"/>
    </location>
</feature>
<reference evidence="5" key="2">
    <citation type="submission" date="2010-05" db="EMBL/GenBank/DDBJ databases">
        <title>The genome sequence of Magnaporthe poae strain ATCC 64411.</title>
        <authorList>
            <person name="Ma L.-J."/>
            <person name="Dead R."/>
            <person name="Young S."/>
            <person name="Zeng Q."/>
            <person name="Koehrsen M."/>
            <person name="Alvarado L."/>
            <person name="Berlin A."/>
            <person name="Chapman S.B."/>
            <person name="Chen Z."/>
            <person name="Freedman E."/>
            <person name="Gellesch M."/>
            <person name="Goldberg J."/>
            <person name="Griggs A."/>
            <person name="Gujja S."/>
            <person name="Heilman E.R."/>
            <person name="Heiman D."/>
            <person name="Hepburn T."/>
            <person name="Howarth C."/>
            <person name="Jen D."/>
            <person name="Larson L."/>
            <person name="Mehta T."/>
            <person name="Neiman D."/>
            <person name="Pearson M."/>
            <person name="Roberts A."/>
            <person name="Saif S."/>
            <person name="Shea T."/>
            <person name="Shenoy N."/>
            <person name="Sisk P."/>
            <person name="Stolte C."/>
            <person name="Sykes S."/>
            <person name="Walk T."/>
            <person name="White J."/>
            <person name="Yandava C."/>
            <person name="Haas B."/>
            <person name="Nusbaum C."/>
            <person name="Birren B."/>
        </authorList>
    </citation>
    <scope>NUCLEOTIDE SEQUENCE [LARGE SCALE GENOMIC DNA]</scope>
    <source>
        <strain evidence="5">ATCC 64411 / 73-15</strain>
    </source>
</reference>
<reference evidence="4" key="5">
    <citation type="submission" date="2015-06" db="UniProtKB">
        <authorList>
            <consortium name="EnsemblFungi"/>
        </authorList>
    </citation>
    <scope>IDENTIFICATION</scope>
    <source>
        <strain evidence="4">ATCC 64411</strain>
    </source>
</reference>
<feature type="region of interest" description="Disordered" evidence="2">
    <location>
        <begin position="679"/>
        <end position="782"/>
    </location>
</feature>
<feature type="compositionally biased region" description="Basic and acidic residues" evidence="2">
    <location>
        <begin position="211"/>
        <end position="221"/>
    </location>
</feature>
<dbReference type="AlphaFoldDB" id="A0A0C4EEX9"/>
<evidence type="ECO:0000313" key="3">
    <source>
        <dbReference type="EMBL" id="KLU92365.1"/>
    </source>
</evidence>
<dbReference type="Proteomes" id="UP000011715">
    <property type="component" value="Unassembled WGS sequence"/>
</dbReference>
<keyword evidence="1" id="KW-0175">Coiled coil</keyword>
<feature type="compositionally biased region" description="Low complexity" evidence="2">
    <location>
        <begin position="264"/>
        <end position="275"/>
    </location>
</feature>
<dbReference type="EMBL" id="GL876980">
    <property type="protein sequence ID" value="KLU92365.1"/>
    <property type="molecule type" value="Genomic_DNA"/>
</dbReference>
<protein>
    <submittedName>
        <fullName evidence="3 4">Uncharacterized protein</fullName>
    </submittedName>
</protein>
<dbReference type="EMBL" id="ADBL01002785">
    <property type="status" value="NOT_ANNOTATED_CDS"/>
    <property type="molecule type" value="Genomic_DNA"/>
</dbReference>
<gene>
    <name evidence="3" type="ORF">MAPG_11311</name>
</gene>
<feature type="compositionally biased region" description="Basic and acidic residues" evidence="2">
    <location>
        <begin position="718"/>
        <end position="744"/>
    </location>
</feature>
<reference evidence="3" key="3">
    <citation type="submission" date="2011-03" db="EMBL/GenBank/DDBJ databases">
        <title>Annotation of Magnaporthe poae ATCC 64411.</title>
        <authorList>
            <person name="Ma L.-J."/>
            <person name="Dead R."/>
            <person name="Young S.K."/>
            <person name="Zeng Q."/>
            <person name="Gargeya S."/>
            <person name="Fitzgerald M."/>
            <person name="Haas B."/>
            <person name="Abouelleil A."/>
            <person name="Alvarado L."/>
            <person name="Arachchi H.M."/>
            <person name="Berlin A."/>
            <person name="Brown A."/>
            <person name="Chapman S.B."/>
            <person name="Chen Z."/>
            <person name="Dunbar C."/>
            <person name="Freedman E."/>
            <person name="Gearin G."/>
            <person name="Gellesch M."/>
            <person name="Goldberg J."/>
            <person name="Griggs A."/>
            <person name="Gujja S."/>
            <person name="Heiman D."/>
            <person name="Howarth C."/>
            <person name="Larson L."/>
            <person name="Lui A."/>
            <person name="MacDonald P.J.P."/>
            <person name="Mehta T."/>
            <person name="Montmayeur A."/>
            <person name="Murphy C."/>
            <person name="Neiman D."/>
            <person name="Pearson M."/>
            <person name="Priest M."/>
            <person name="Roberts A."/>
            <person name="Saif S."/>
            <person name="Shea T."/>
            <person name="Shenoy N."/>
            <person name="Sisk P."/>
            <person name="Stolte C."/>
            <person name="Sykes S."/>
            <person name="Yandava C."/>
            <person name="Wortman J."/>
            <person name="Nusbaum C."/>
            <person name="Birren B."/>
        </authorList>
    </citation>
    <scope>NUCLEOTIDE SEQUENCE</scope>
    <source>
        <strain evidence="3">ATCC 64411</strain>
    </source>
</reference>
<feature type="region of interest" description="Disordered" evidence="2">
    <location>
        <begin position="581"/>
        <end position="664"/>
    </location>
</feature>
<proteinExistence type="predicted"/>